<sequence length="271" mass="30915">VQTPTLIYTDLQDGQVICDLYQEEDIPLSLSIDDFKNVAEQVKSYSKDFNLPATKRNNQIFNDIFEVTRSVGISSVIFNPYVKTKCVLKEDGFILFEGYLRLIDVKDKEGEISYNVNLYSEVIALADKLKDQTFSDLSFTELEHEYNKTEIKRSWNDAGASITYTNSGTSGFRDTYTTLRYPFIDWTGNIDITTNTSTVSGPTPHNPELTALEQAFRPCIQLKYLINRIFEASDFSWTSNFFDSADFEKLYMDFNWGNVGTGVVDGYIFAS</sequence>
<protein>
    <submittedName>
        <fullName evidence="1">Uncharacterized protein</fullName>
    </submittedName>
</protein>
<reference evidence="1" key="1">
    <citation type="journal article" date="2014" name="Front. Microbiol.">
        <title>High frequency of phylogenetically diverse reductive dehalogenase-homologous genes in deep subseafloor sedimentary metagenomes.</title>
        <authorList>
            <person name="Kawai M."/>
            <person name="Futagami T."/>
            <person name="Toyoda A."/>
            <person name="Takaki Y."/>
            <person name="Nishi S."/>
            <person name="Hori S."/>
            <person name="Arai W."/>
            <person name="Tsubouchi T."/>
            <person name="Morono Y."/>
            <person name="Uchiyama I."/>
            <person name="Ito T."/>
            <person name="Fujiyama A."/>
            <person name="Inagaki F."/>
            <person name="Takami H."/>
        </authorList>
    </citation>
    <scope>NUCLEOTIDE SEQUENCE</scope>
    <source>
        <strain evidence="1">Expedition CK06-06</strain>
    </source>
</reference>
<feature type="non-terminal residue" evidence="1">
    <location>
        <position position="271"/>
    </location>
</feature>
<comment type="caution">
    <text evidence="1">The sequence shown here is derived from an EMBL/GenBank/DDBJ whole genome shotgun (WGS) entry which is preliminary data.</text>
</comment>
<name>X0WGF0_9ZZZZ</name>
<dbReference type="AlphaFoldDB" id="X0WGF0"/>
<evidence type="ECO:0000313" key="1">
    <source>
        <dbReference type="EMBL" id="GAG11776.1"/>
    </source>
</evidence>
<dbReference type="EMBL" id="BARS01022158">
    <property type="protein sequence ID" value="GAG11776.1"/>
    <property type="molecule type" value="Genomic_DNA"/>
</dbReference>
<gene>
    <name evidence="1" type="ORF">S01H1_35452</name>
</gene>
<accession>X0WGF0</accession>
<proteinExistence type="predicted"/>
<organism evidence="1">
    <name type="scientific">marine sediment metagenome</name>
    <dbReference type="NCBI Taxonomy" id="412755"/>
    <lineage>
        <taxon>unclassified sequences</taxon>
        <taxon>metagenomes</taxon>
        <taxon>ecological metagenomes</taxon>
    </lineage>
</organism>
<feature type="non-terminal residue" evidence="1">
    <location>
        <position position="1"/>
    </location>
</feature>